<accession>A0A939FAE3</accession>
<evidence type="ECO:0000313" key="1">
    <source>
        <dbReference type="EMBL" id="MBO0515586.1"/>
    </source>
</evidence>
<dbReference type="AlphaFoldDB" id="A0A939FAE3"/>
<dbReference type="Proteomes" id="UP000664167">
    <property type="component" value="Unassembled WGS sequence"/>
</dbReference>
<proteinExistence type="predicted"/>
<evidence type="ECO:0000313" key="2">
    <source>
        <dbReference type="Proteomes" id="UP000664167"/>
    </source>
</evidence>
<comment type="caution">
    <text evidence="1">The sequence shown here is derived from an EMBL/GenBank/DDBJ whole genome shotgun (WGS) entry which is preliminary data.</text>
</comment>
<reference evidence="1" key="1">
    <citation type="submission" date="2021-03" db="EMBL/GenBank/DDBJ databases">
        <title>Streptomyces poriferae sp. nov., a novel marine sponge-derived Actinobacteria species with anti-MRSA activity.</title>
        <authorList>
            <person name="Sandoval-Powers M."/>
            <person name="Kralova S."/>
            <person name="Nguyen G.-S."/>
            <person name="Fawwal D."/>
            <person name="Degnes K."/>
            <person name="Klinkenberg G."/>
            <person name="Sletta H."/>
            <person name="Wentzel A."/>
            <person name="Liles M.R."/>
        </authorList>
    </citation>
    <scope>NUCLEOTIDE SEQUENCE</scope>
    <source>
        <strain evidence="1">DSM 41794</strain>
    </source>
</reference>
<protein>
    <submittedName>
        <fullName evidence="1">Uncharacterized protein</fullName>
    </submittedName>
</protein>
<dbReference type="RefSeq" id="WP_206966525.1">
    <property type="nucleotide sequence ID" value="NZ_BAAAJJ010000012.1"/>
</dbReference>
<dbReference type="EMBL" id="JAFLRJ010000300">
    <property type="protein sequence ID" value="MBO0515586.1"/>
    <property type="molecule type" value="Genomic_DNA"/>
</dbReference>
<gene>
    <name evidence="1" type="ORF">J0695_27915</name>
</gene>
<keyword evidence="2" id="KW-1185">Reference proteome</keyword>
<name>A0A939FAE3_9ACTN</name>
<sequence>MNLKALLPSGSTVDYTFTPGADDLAYTVSTEIIVPIVLTSGTWPGSFTAGQQFTFIIPLMFPTAKFESSLKTTTRGTDRQLEFYAEIPYTTI</sequence>
<organism evidence="1 2">
    <name type="scientific">Streptomyces beijiangensis</name>
    <dbReference type="NCBI Taxonomy" id="163361"/>
    <lineage>
        <taxon>Bacteria</taxon>
        <taxon>Bacillati</taxon>
        <taxon>Actinomycetota</taxon>
        <taxon>Actinomycetes</taxon>
        <taxon>Kitasatosporales</taxon>
        <taxon>Streptomycetaceae</taxon>
        <taxon>Streptomyces</taxon>
    </lineage>
</organism>